<dbReference type="Proteomes" id="UP000076532">
    <property type="component" value="Unassembled WGS sequence"/>
</dbReference>
<keyword evidence="2" id="KW-1185">Reference proteome</keyword>
<gene>
    <name evidence="1" type="ORF">FIBSPDRAFT_590194</name>
</gene>
<sequence>MLDVGASARPRYSLLILHQPSSFWRVTSPLQSNTRSNDEKLDAHLTSPHSTSAPVFLHPNDMHAEPLFAVWGPVALQALKRNVEMRVKSGSCFVLYNAMKRMRKWVTCSRGMICGSSTRTCLSSEGLPQELTRTLGRIQHRLPLTPIARSSMLTINKHCISSTTLAYSFRQPRHLSVTRLRQGFEER</sequence>
<name>A0A166H8L0_9AGAM</name>
<organism evidence="1 2">
    <name type="scientific">Athelia psychrophila</name>
    <dbReference type="NCBI Taxonomy" id="1759441"/>
    <lineage>
        <taxon>Eukaryota</taxon>
        <taxon>Fungi</taxon>
        <taxon>Dikarya</taxon>
        <taxon>Basidiomycota</taxon>
        <taxon>Agaricomycotina</taxon>
        <taxon>Agaricomycetes</taxon>
        <taxon>Agaricomycetidae</taxon>
        <taxon>Atheliales</taxon>
        <taxon>Atheliaceae</taxon>
        <taxon>Athelia</taxon>
    </lineage>
</organism>
<reference evidence="1 2" key="1">
    <citation type="journal article" date="2016" name="Mol. Biol. Evol.">
        <title>Comparative Genomics of Early-Diverging Mushroom-Forming Fungi Provides Insights into the Origins of Lignocellulose Decay Capabilities.</title>
        <authorList>
            <person name="Nagy L.G."/>
            <person name="Riley R."/>
            <person name="Tritt A."/>
            <person name="Adam C."/>
            <person name="Daum C."/>
            <person name="Floudas D."/>
            <person name="Sun H."/>
            <person name="Yadav J.S."/>
            <person name="Pangilinan J."/>
            <person name="Larsson K.H."/>
            <person name="Matsuura K."/>
            <person name="Barry K."/>
            <person name="Labutti K."/>
            <person name="Kuo R."/>
            <person name="Ohm R.A."/>
            <person name="Bhattacharya S.S."/>
            <person name="Shirouzu T."/>
            <person name="Yoshinaga Y."/>
            <person name="Martin F.M."/>
            <person name="Grigoriev I.V."/>
            <person name="Hibbett D.S."/>
        </authorList>
    </citation>
    <scope>NUCLEOTIDE SEQUENCE [LARGE SCALE GENOMIC DNA]</scope>
    <source>
        <strain evidence="1 2">CBS 109695</strain>
    </source>
</reference>
<dbReference type="EMBL" id="KV417571">
    <property type="protein sequence ID" value="KZP18594.1"/>
    <property type="molecule type" value="Genomic_DNA"/>
</dbReference>
<evidence type="ECO:0000313" key="2">
    <source>
        <dbReference type="Proteomes" id="UP000076532"/>
    </source>
</evidence>
<evidence type="ECO:0000313" key="1">
    <source>
        <dbReference type="EMBL" id="KZP18594.1"/>
    </source>
</evidence>
<accession>A0A166H8L0</accession>
<protein>
    <submittedName>
        <fullName evidence="1">Uncharacterized protein</fullName>
    </submittedName>
</protein>
<dbReference type="AlphaFoldDB" id="A0A166H8L0"/>
<proteinExistence type="predicted"/>